<dbReference type="InterPro" id="IPR003591">
    <property type="entry name" value="Leu-rich_rpt_typical-subtyp"/>
</dbReference>
<dbReference type="EMBL" id="CM026427">
    <property type="protein sequence ID" value="KAG0570673.1"/>
    <property type="molecule type" value="Genomic_DNA"/>
</dbReference>
<accession>A0A8T0HGC0</accession>
<dbReference type="InterPro" id="IPR025875">
    <property type="entry name" value="Leu-rich_rpt_4"/>
</dbReference>
<evidence type="ECO:0008006" key="6">
    <source>
        <dbReference type="Google" id="ProtNLM"/>
    </source>
</evidence>
<sequence length="1306" mass="147285">MMKNLRDILRYVPPEENEGDQSTDPNEDPTRKTRRWPISRRYMEAALQDICEYNDISEEQLVSAPETITSIEMFLYNFPHICCMSFFPNLVSLSLVQQNLLSIEGLHYCPHLELLRLSENSIQRIEGLGNCLKLKELFLHSNRINRITGISHLPNLEVLWLSNNEIRNVEGLGDLPLKELSLARNPISQLGEVLNMKDLEFLNVAATNIGSFKEIGNLTRLKNLKDLRFSDPQWGDSPLALLHNYQTYILFRLRQLQSVDTVDITEEKKQAARAMYTRKRVYYNMCIKSLQQNRNNSTNPCLKADLQRIKCLQKNLSKLIKSRKDIEKEMCDQPDIETARTGNDKNDSRKNKEWWDQTKAKVCMIDHEISNLMKHLDHLRIQLHVGKAKDQAAVDLNIHWLMVELDTGGNIRMEVGNSKDAWFKSCMDLVMSRFFPVDFVPFSITGMQVLKVTRIHNRFLQDRFERTIEGHVQKGNKKHVEYLLYGETLQAPDELQWIIEEGFPFSAMDHTPNTSTGAVILSNSIGLADLCRLEAIAEQSADGSYRGKATGWLLVVKTCLGASVRDIAHAYTRNPRAAIIINGVLQTEGENFAPAKKTSYPHADSVYRTHPMDPTQRSWSVFDAATVVPEYLVEFEYSFKESEISNLNPVASIQKNIKLPKSIALSNGHTEDAHLSNSEANGKCQRTSPEIDDLVPGLLNLNLRSNPVVDELAYHSLVLRALPLLAELDCKAVTAEDRVAALSKYSPQNMVTPSSPGRCEVQPATSSVSLSFNEHDLENAINFHRPEPIPEAADEKVETKGAERIERTARTATPKCGGGKQLGDPFRLSPYRLNQFTKFHRIETASKRKSVHSAKGGPACYEGVEEVHLEHRKLKTMYCFDRLPNLRRLFLSGNEISVITGLDNCTMLEELILDDNVINQVSGISKLQSLWRLDLGCNQLTSCINVGVFTTIEQLSIDNNQITSLKGLEGLVSLMELYAQNNRLVKLVEINHVRDLPKLMVVNFCGNAFCDVRDYRLYTVYSLRKLKVLDSVNVDSTELAAARNKYTGRLQKEVVEECVGHKNLEALQVLDLSEQKIRHCGDVFESNEFQNLRELNLNNNLISSLHPLRYLSGLLILRLENNSVENGPLIRSPSLSTSPESLQSGCEGERQGKTVNSVPSTSRPGLESLEVLELSGNNITSIMSLRLSSFPVLKHLSLQDNKITKVDGLENLKCLEHLYLNHNSIKELDPGSFASLQNLRILHLGDNSLKNLVYLAGLISLESLDLTSNGLTPNRLGGFASIDYLSPLPKLTKLWLNNNPVIESFG</sequence>
<dbReference type="Gene3D" id="3.90.228.10">
    <property type="match status" value="1"/>
</dbReference>
<comment type="caution">
    <text evidence="4">The sequence shown here is derived from an EMBL/GenBank/DDBJ whole genome shotgun (WGS) entry which is preliminary data.</text>
</comment>
<feature type="region of interest" description="Disordered" evidence="3">
    <location>
        <begin position="12"/>
        <end position="35"/>
    </location>
</feature>
<dbReference type="InterPro" id="IPR050836">
    <property type="entry name" value="SDS22/Internalin_LRR"/>
</dbReference>
<keyword evidence="5" id="KW-1185">Reference proteome</keyword>
<evidence type="ECO:0000313" key="4">
    <source>
        <dbReference type="EMBL" id="KAG0570673.1"/>
    </source>
</evidence>
<keyword evidence="2" id="KW-0677">Repeat</keyword>
<dbReference type="Pfam" id="PF14580">
    <property type="entry name" value="LRR_9"/>
    <property type="match status" value="1"/>
</dbReference>
<evidence type="ECO:0000313" key="5">
    <source>
        <dbReference type="Proteomes" id="UP000822688"/>
    </source>
</evidence>
<dbReference type="InterPro" id="IPR001611">
    <property type="entry name" value="Leu-rich_rpt"/>
</dbReference>
<gene>
    <name evidence="4" type="ORF">KC19_6G179500</name>
</gene>
<reference evidence="4 5" key="1">
    <citation type="submission" date="2020-06" db="EMBL/GenBank/DDBJ databases">
        <title>WGS assembly of Ceratodon purpureus strain R40.</title>
        <authorList>
            <person name="Carey S.B."/>
            <person name="Jenkins J."/>
            <person name="Shu S."/>
            <person name="Lovell J.T."/>
            <person name="Sreedasyam A."/>
            <person name="Maumus F."/>
            <person name="Tiley G.P."/>
            <person name="Fernandez-Pozo N."/>
            <person name="Barry K."/>
            <person name="Chen C."/>
            <person name="Wang M."/>
            <person name="Lipzen A."/>
            <person name="Daum C."/>
            <person name="Saski C.A."/>
            <person name="Payton A.C."/>
            <person name="Mcbreen J.C."/>
            <person name="Conrad R.E."/>
            <person name="Kollar L.M."/>
            <person name="Olsson S."/>
            <person name="Huttunen S."/>
            <person name="Landis J.B."/>
            <person name="Wickett N.J."/>
            <person name="Johnson M.G."/>
            <person name="Rensing S.A."/>
            <person name="Grimwood J."/>
            <person name="Schmutz J."/>
            <person name="Mcdaniel S.F."/>
        </authorList>
    </citation>
    <scope>NUCLEOTIDE SEQUENCE [LARGE SCALE GENOMIC DNA]</scope>
    <source>
        <strain evidence="4 5">R40</strain>
    </source>
</reference>
<evidence type="ECO:0000256" key="2">
    <source>
        <dbReference type="ARBA" id="ARBA00022737"/>
    </source>
</evidence>
<organism evidence="4 5">
    <name type="scientific">Ceratodon purpureus</name>
    <name type="common">Fire moss</name>
    <name type="synonym">Dicranum purpureum</name>
    <dbReference type="NCBI Taxonomy" id="3225"/>
    <lineage>
        <taxon>Eukaryota</taxon>
        <taxon>Viridiplantae</taxon>
        <taxon>Streptophyta</taxon>
        <taxon>Embryophyta</taxon>
        <taxon>Bryophyta</taxon>
        <taxon>Bryophytina</taxon>
        <taxon>Bryopsida</taxon>
        <taxon>Dicranidae</taxon>
        <taxon>Pseudoditrichales</taxon>
        <taxon>Ditrichaceae</taxon>
        <taxon>Ceratodon</taxon>
    </lineage>
</organism>
<name>A0A8T0HGC0_CERPU</name>
<proteinExistence type="predicted"/>
<protein>
    <recommendedName>
        <fullName evidence="6">Protein phosphatase 1 regulatory subunit 7</fullName>
    </recommendedName>
</protein>
<dbReference type="InterPro" id="IPR032675">
    <property type="entry name" value="LRR_dom_sf"/>
</dbReference>
<dbReference type="SMART" id="SM00365">
    <property type="entry name" value="LRR_SD22"/>
    <property type="match status" value="15"/>
</dbReference>
<dbReference type="PROSITE" id="PS51450">
    <property type="entry name" value="LRR"/>
    <property type="match status" value="11"/>
</dbReference>
<feature type="compositionally biased region" description="Polar residues" evidence="3">
    <location>
        <begin position="1153"/>
        <end position="1162"/>
    </location>
</feature>
<feature type="compositionally biased region" description="Polar residues" evidence="3">
    <location>
        <begin position="1133"/>
        <end position="1144"/>
    </location>
</feature>
<dbReference type="Pfam" id="PF13855">
    <property type="entry name" value="LRR_8"/>
    <property type="match status" value="1"/>
</dbReference>
<dbReference type="PANTHER" id="PTHR46652:SF3">
    <property type="entry name" value="LEUCINE-RICH REPEAT-CONTAINING PROTEIN 9"/>
    <property type="match status" value="1"/>
</dbReference>
<dbReference type="PANTHER" id="PTHR46652">
    <property type="entry name" value="LEUCINE-RICH REPEAT AND IQ DOMAIN-CONTAINING PROTEIN 1-RELATED"/>
    <property type="match status" value="1"/>
</dbReference>
<evidence type="ECO:0000256" key="1">
    <source>
        <dbReference type="ARBA" id="ARBA00022614"/>
    </source>
</evidence>
<keyword evidence="1" id="KW-0433">Leucine-rich repeat</keyword>
<evidence type="ECO:0000256" key="3">
    <source>
        <dbReference type="SAM" id="MobiDB-lite"/>
    </source>
</evidence>
<dbReference type="SMART" id="SM00369">
    <property type="entry name" value="LRR_TYP"/>
    <property type="match status" value="11"/>
</dbReference>
<dbReference type="Pfam" id="PF12799">
    <property type="entry name" value="LRR_4"/>
    <property type="match status" value="1"/>
</dbReference>
<dbReference type="Proteomes" id="UP000822688">
    <property type="component" value="Chromosome 6"/>
</dbReference>
<feature type="region of interest" description="Disordered" evidence="3">
    <location>
        <begin position="1130"/>
        <end position="1162"/>
    </location>
</feature>
<feature type="compositionally biased region" description="Acidic residues" evidence="3">
    <location>
        <begin position="15"/>
        <end position="27"/>
    </location>
</feature>
<dbReference type="SUPFAM" id="SSF52058">
    <property type="entry name" value="L domain-like"/>
    <property type="match status" value="2"/>
</dbReference>
<dbReference type="Gene3D" id="3.80.10.10">
    <property type="entry name" value="Ribonuclease Inhibitor"/>
    <property type="match status" value="6"/>
</dbReference>